<dbReference type="GO" id="GO:0001181">
    <property type="term" value="F:RNA polymerase I general transcription initiation factor activity"/>
    <property type="evidence" value="ECO:0007669"/>
    <property type="project" value="TreeGrafter"/>
</dbReference>
<dbReference type="RefSeq" id="XP_013342516.1">
    <property type="nucleotide sequence ID" value="XM_013487062.1"/>
</dbReference>
<dbReference type="InterPro" id="IPR001005">
    <property type="entry name" value="SANT/Myb"/>
</dbReference>
<keyword evidence="3" id="KW-1185">Reference proteome</keyword>
<gene>
    <name evidence="2" type="ORF">AUEXF2481DRAFT_30602</name>
</gene>
<dbReference type="AlphaFoldDB" id="A0A074Z4Z6"/>
<feature type="compositionally biased region" description="Basic and acidic residues" evidence="1">
    <location>
        <begin position="59"/>
        <end position="82"/>
    </location>
</feature>
<name>A0A074Z4Z6_AURSE</name>
<dbReference type="EMBL" id="KL584763">
    <property type="protein sequence ID" value="KEQ94051.1"/>
    <property type="molecule type" value="Genomic_DNA"/>
</dbReference>
<dbReference type="HOGENOM" id="CLU_325397_0_0_1"/>
<dbReference type="GeneID" id="25364220"/>
<feature type="region of interest" description="Disordered" evidence="1">
    <location>
        <begin position="15"/>
        <end position="96"/>
    </location>
</feature>
<evidence type="ECO:0000313" key="3">
    <source>
        <dbReference type="Proteomes" id="UP000030641"/>
    </source>
</evidence>
<dbReference type="InterPro" id="IPR039601">
    <property type="entry name" value="Rrn5"/>
</dbReference>
<sequence length="959" mass="109384">MHDEQLFHLHRRTLLRGTDYGMSDNGTDRESVNDDKIENDDLQQDSGSEYQSEENSSDDEVRSTRSGRSERSDRSQKSESGKKTIARKPVLPHVTKSTKATYSEAYRDIYNEHVEELARPFQSVTHALPPSEIGVAMWTPLEKEILFQRISVLGKDNIKAISDALRTKSEPEVRQYLSLLDQGTAEGNVTKALPVFSAADVPGAFEVSKQSEAVLEEYADGLAKYQTKSDAKREKKRHGDYWLLTQELAQEVEAQVRSHDGSYVMSKLDHEEQDEEVVDDARAEEDALIEASEEAKTDDLDPKTGPEADEDTLETTAPHQEFNEQSSEPADELMVPAAELLDLPMWLRLSQLFMHQSPDLGNSWTDFITSREETPSMYQTSFQDFHNVTVSLTRRLVQTTIFQTMTRLRARDKDQPSAAVTTSDVRTAVEVLDLQPNMRKFWGSVPRRHGLRVYERGSKFTKGQSRAGVELSLEEAEERLGVGHTSSVNTQASDNVMNTVEDEAEEDVLGPDQYYEDPELWTEASDNEDERPITISDDHLSDASDDGDAAAYQPTDDEEAQDAAKKKRLRKGRLEQNYRKAHDAYLEAVDQEISRAQEVEIWDTLGVPPPSEVKDEEVEIPRQPVIRRRLSDAEDWRDGLEYQPLWERGFNAVQPETFANMQNRGEQARKRRRLAYDYLEQEGLVTLPQQTPEVTVIRRKIKPTDVDIKMDDAPTEEPLAAPIQSFDDGVPRRKHTHPNPILSRVQSRASSVRAGSHDTSISESSNPKNFNLANRLTTRKQSQQIEEGLKKAQEEREAEVRLAEEKRQAEEEQRKARMAFKALSEEEKRAVMQQRKEEKNRKMREKKKMEKLKQERQEERESKRLAKEEKQRAKQEKPKKSKEPEIEGRKRKATEPDVAGETEAQDDTLGQEKPKEQETSTQDQKLDQGTGAGPMVEAAPEAARITRSRSKKPRRKSGF</sequence>
<dbReference type="PANTHER" id="PTHR28079:SF1">
    <property type="entry name" value="RNA POLYMERASE I-SPECIFIC TRANSCRIPTION INITIATION FACTOR RRN5"/>
    <property type="match status" value="1"/>
</dbReference>
<dbReference type="OrthoDB" id="2240312at2759"/>
<feature type="compositionally biased region" description="Low complexity" evidence="1">
    <location>
        <begin position="743"/>
        <end position="754"/>
    </location>
</feature>
<feature type="compositionally biased region" description="Basic and acidic residues" evidence="1">
    <location>
        <begin position="847"/>
        <end position="888"/>
    </location>
</feature>
<feature type="compositionally biased region" description="Basic and acidic residues" evidence="1">
    <location>
        <begin position="530"/>
        <end position="542"/>
    </location>
</feature>
<dbReference type="PANTHER" id="PTHR28079">
    <property type="entry name" value="RNA POLYMERASE I-SPECIFIC TRANSCRIPTION INITIATION FACTOR RRN5"/>
    <property type="match status" value="1"/>
</dbReference>
<dbReference type="OMA" id="CCHALDE"/>
<proteinExistence type="predicted"/>
<dbReference type="InParanoid" id="A0A074Z4Z6"/>
<dbReference type="Proteomes" id="UP000030641">
    <property type="component" value="Unassembled WGS sequence"/>
</dbReference>
<dbReference type="STRING" id="1043005.A0A074Z4Z6"/>
<feature type="compositionally biased region" description="Polar residues" evidence="1">
    <location>
        <begin position="757"/>
        <end position="785"/>
    </location>
</feature>
<feature type="region of interest" description="Disordered" evidence="1">
    <location>
        <begin position="709"/>
        <end position="959"/>
    </location>
</feature>
<dbReference type="GO" id="GO:0000500">
    <property type="term" value="C:RNA polymerase I upstream activating factor complex"/>
    <property type="evidence" value="ECO:0007669"/>
    <property type="project" value="InterPro"/>
</dbReference>
<feature type="compositionally biased region" description="Basic and acidic residues" evidence="1">
    <location>
        <begin position="26"/>
        <end position="36"/>
    </location>
</feature>
<feature type="compositionally biased region" description="Basic and acidic residues" evidence="1">
    <location>
        <begin position="787"/>
        <end position="815"/>
    </location>
</feature>
<evidence type="ECO:0000256" key="1">
    <source>
        <dbReference type="SAM" id="MobiDB-lite"/>
    </source>
</evidence>
<dbReference type="GO" id="GO:0042790">
    <property type="term" value="P:nucleolar large rRNA transcription by RNA polymerase I"/>
    <property type="evidence" value="ECO:0007669"/>
    <property type="project" value="InterPro"/>
</dbReference>
<reference evidence="2 3" key="1">
    <citation type="journal article" date="2014" name="BMC Genomics">
        <title>Genome sequencing of four Aureobasidium pullulans varieties: biotechnological potential, stress tolerance, and description of new species.</title>
        <authorList>
            <person name="Gostin Ar C."/>
            <person name="Ohm R.A."/>
            <person name="Kogej T."/>
            <person name="Sonjak S."/>
            <person name="Turk M."/>
            <person name="Zajc J."/>
            <person name="Zalar P."/>
            <person name="Grube M."/>
            <person name="Sun H."/>
            <person name="Han J."/>
            <person name="Sharma A."/>
            <person name="Chiniquy J."/>
            <person name="Ngan C.Y."/>
            <person name="Lipzen A."/>
            <person name="Barry K."/>
            <person name="Grigoriev I.V."/>
            <person name="Gunde-Cimerman N."/>
        </authorList>
    </citation>
    <scope>NUCLEOTIDE SEQUENCE [LARGE SCALE GENOMIC DNA]</scope>
    <source>
        <strain evidence="2 3">EXF-2481</strain>
    </source>
</reference>
<protein>
    <recommendedName>
        <fullName evidence="4">Myb-like domain-containing protein</fullName>
    </recommendedName>
</protein>
<dbReference type="GO" id="GO:0000182">
    <property type="term" value="F:rDNA binding"/>
    <property type="evidence" value="ECO:0007669"/>
    <property type="project" value="TreeGrafter"/>
</dbReference>
<accession>A0A074Z4Z6</accession>
<feature type="compositionally biased region" description="Basic and acidic residues" evidence="1">
    <location>
        <begin position="823"/>
        <end position="840"/>
    </location>
</feature>
<dbReference type="CDD" id="cd00167">
    <property type="entry name" value="SANT"/>
    <property type="match status" value="1"/>
</dbReference>
<evidence type="ECO:0008006" key="4">
    <source>
        <dbReference type="Google" id="ProtNLM"/>
    </source>
</evidence>
<feature type="compositionally biased region" description="Basic and acidic residues" evidence="1">
    <location>
        <begin position="293"/>
        <end position="306"/>
    </location>
</feature>
<evidence type="ECO:0000313" key="2">
    <source>
        <dbReference type="EMBL" id="KEQ94051.1"/>
    </source>
</evidence>
<feature type="compositionally biased region" description="Basic residues" evidence="1">
    <location>
        <begin position="946"/>
        <end position="959"/>
    </location>
</feature>
<organism evidence="2 3">
    <name type="scientific">Aureobasidium subglaciale (strain EXF-2481)</name>
    <name type="common">Aureobasidium pullulans var. subglaciale</name>
    <dbReference type="NCBI Taxonomy" id="1043005"/>
    <lineage>
        <taxon>Eukaryota</taxon>
        <taxon>Fungi</taxon>
        <taxon>Dikarya</taxon>
        <taxon>Ascomycota</taxon>
        <taxon>Pezizomycotina</taxon>
        <taxon>Dothideomycetes</taxon>
        <taxon>Dothideomycetidae</taxon>
        <taxon>Dothideales</taxon>
        <taxon>Saccotheciaceae</taxon>
        <taxon>Aureobasidium</taxon>
    </lineage>
</organism>
<feature type="region of interest" description="Disordered" evidence="1">
    <location>
        <begin position="290"/>
        <end position="313"/>
    </location>
</feature>
<feature type="region of interest" description="Disordered" evidence="1">
    <location>
        <begin position="522"/>
        <end position="569"/>
    </location>
</feature>
<dbReference type="GO" id="GO:0006361">
    <property type="term" value="P:transcription initiation at RNA polymerase I promoter"/>
    <property type="evidence" value="ECO:0007669"/>
    <property type="project" value="TreeGrafter"/>
</dbReference>